<dbReference type="GO" id="GO:0003700">
    <property type="term" value="F:DNA-binding transcription factor activity"/>
    <property type="evidence" value="ECO:0007669"/>
    <property type="project" value="InterPro"/>
</dbReference>
<dbReference type="PANTHER" id="PTHR30346">
    <property type="entry name" value="TRANSCRIPTIONAL DUAL REGULATOR HCAR-RELATED"/>
    <property type="match status" value="1"/>
</dbReference>
<accession>F7VJ80</accession>
<keyword evidence="4" id="KW-0804">Transcription</keyword>
<evidence type="ECO:0000256" key="4">
    <source>
        <dbReference type="ARBA" id="ARBA00023163"/>
    </source>
</evidence>
<dbReference type="PROSITE" id="PS50931">
    <property type="entry name" value="HTH_LYSR"/>
    <property type="match status" value="1"/>
</dbReference>
<proteinExistence type="inferred from homology"/>
<comment type="similarity">
    <text evidence="1">Belongs to the LysR transcriptional regulatory family.</text>
</comment>
<dbReference type="InterPro" id="IPR000847">
    <property type="entry name" value="LysR_HTH_N"/>
</dbReference>
<feature type="domain" description="HTH lysR-type" evidence="5">
    <location>
        <begin position="3"/>
        <end position="60"/>
    </location>
</feature>
<dbReference type="SUPFAM" id="SSF46785">
    <property type="entry name" value="Winged helix' DNA-binding domain"/>
    <property type="match status" value="1"/>
</dbReference>
<dbReference type="GO" id="GO:0003677">
    <property type="term" value="F:DNA binding"/>
    <property type="evidence" value="ECO:0007669"/>
    <property type="project" value="UniProtKB-KW"/>
</dbReference>
<dbReference type="Gene3D" id="3.40.190.10">
    <property type="entry name" value="Periplasmic binding protein-like II"/>
    <property type="match status" value="2"/>
</dbReference>
<evidence type="ECO:0000313" key="6">
    <source>
        <dbReference type="EMBL" id="GAA10425.1"/>
    </source>
</evidence>
<evidence type="ECO:0000256" key="2">
    <source>
        <dbReference type="ARBA" id="ARBA00023015"/>
    </source>
</evidence>
<dbReference type="Pfam" id="PF00126">
    <property type="entry name" value="HTH_1"/>
    <property type="match status" value="1"/>
</dbReference>
<dbReference type="RefSeq" id="WP_006560448.1">
    <property type="nucleotide sequence ID" value="NZ_BABS01000259.1"/>
</dbReference>
<dbReference type="Pfam" id="PF03466">
    <property type="entry name" value="LysR_substrate"/>
    <property type="match status" value="1"/>
</dbReference>
<comment type="caution">
    <text evidence="6">The sequence shown here is derived from an EMBL/GenBank/DDBJ whole genome shotgun (WGS) entry which is preliminary data.</text>
</comment>
<keyword evidence="2" id="KW-0805">Transcription regulation</keyword>
<dbReference type="Gene3D" id="1.10.10.10">
    <property type="entry name" value="Winged helix-like DNA-binding domain superfamily/Winged helix DNA-binding domain"/>
    <property type="match status" value="1"/>
</dbReference>
<dbReference type="FunFam" id="1.10.10.10:FF:000001">
    <property type="entry name" value="LysR family transcriptional regulator"/>
    <property type="match status" value="1"/>
</dbReference>
<keyword evidence="3" id="KW-0238">DNA-binding</keyword>
<sequence>MSFSLRQIRYFVAIAELGSLSSAAKVLNVTPSSITVAIQDLEENLNSRLFERRARGMELTLRGTQFLIHARTVLDAVSQAQNCFEADLAPLNGRLALGVTPLVAGYVMAELLDRFRRAFPNSHVSIIEDTREDLEHLLIGGKLDVAAMILPKGTQSKALQFMLIQASPYRLWMAADHLLARYGALDIAQIGDTPQILLATDEIAETAEMHWHKFNARLNVLLRTGSVEAVRSMVATGAGVAAMPDLAYRRWSLEGSRIEARTLTDPPPPSQVSVAWRRGTTESATLRGFLSVVRSRLNDETDFH</sequence>
<dbReference type="AlphaFoldDB" id="F7VJ80"/>
<dbReference type="InterPro" id="IPR036388">
    <property type="entry name" value="WH-like_DNA-bd_sf"/>
</dbReference>
<protein>
    <submittedName>
        <fullName evidence="6">Transcriptional regulator LysR</fullName>
    </submittedName>
</protein>
<evidence type="ECO:0000259" key="5">
    <source>
        <dbReference type="PROSITE" id="PS50931"/>
    </source>
</evidence>
<dbReference type="EMBL" id="BABS01000259">
    <property type="protein sequence ID" value="GAA10425.1"/>
    <property type="molecule type" value="Genomic_DNA"/>
</dbReference>
<dbReference type="SUPFAM" id="SSF53850">
    <property type="entry name" value="Periplasmic binding protein-like II"/>
    <property type="match status" value="1"/>
</dbReference>
<evidence type="ECO:0000256" key="3">
    <source>
        <dbReference type="ARBA" id="ARBA00023125"/>
    </source>
</evidence>
<evidence type="ECO:0000256" key="1">
    <source>
        <dbReference type="ARBA" id="ARBA00009437"/>
    </source>
</evidence>
<gene>
    <name evidence="6" type="ORF">ATPR_3429</name>
</gene>
<organism evidence="6">
    <name type="scientific">Acetobacter tropicalis NBRC 101654</name>
    <dbReference type="NCBI Taxonomy" id="749388"/>
    <lineage>
        <taxon>Bacteria</taxon>
        <taxon>Pseudomonadati</taxon>
        <taxon>Pseudomonadota</taxon>
        <taxon>Alphaproteobacteria</taxon>
        <taxon>Acetobacterales</taxon>
        <taxon>Acetobacteraceae</taxon>
        <taxon>Acetobacter</taxon>
    </lineage>
</organism>
<reference evidence="6" key="1">
    <citation type="journal article" date="2011" name="Biochem. Biophys. Res. Commun.">
        <title>Increased number of Arginine-based salt bridges contributes to the thermotolerance of thermotolerant acetic acid bacteria, Acetobacter tropicalis SKU1100.</title>
        <authorList>
            <person name="Matsutani M."/>
            <person name="Hirakawa H."/>
            <person name="Nishikura M."/>
            <person name="Soemphol W."/>
            <person name="Ali I.A.I."/>
            <person name="Yakushi T."/>
            <person name="Matsushita K."/>
        </authorList>
    </citation>
    <scope>NUCLEOTIDE SEQUENCE [LARGE SCALE GENOMIC DNA]</scope>
    <source>
        <strain evidence="6">NBRC 101654</strain>
    </source>
</reference>
<dbReference type="GO" id="GO:0032993">
    <property type="term" value="C:protein-DNA complex"/>
    <property type="evidence" value="ECO:0007669"/>
    <property type="project" value="TreeGrafter"/>
</dbReference>
<name>F7VJ80_9PROT</name>
<dbReference type="PANTHER" id="PTHR30346:SF0">
    <property type="entry name" value="HCA OPERON TRANSCRIPTIONAL ACTIVATOR HCAR"/>
    <property type="match status" value="1"/>
</dbReference>
<dbReference type="Proteomes" id="UP000004319">
    <property type="component" value="Unassembled WGS sequence"/>
</dbReference>
<dbReference type="InterPro" id="IPR036390">
    <property type="entry name" value="WH_DNA-bd_sf"/>
</dbReference>
<dbReference type="InterPro" id="IPR005119">
    <property type="entry name" value="LysR_subst-bd"/>
</dbReference>